<evidence type="ECO:0000313" key="1">
    <source>
        <dbReference type="EMBL" id="MDR7270782.1"/>
    </source>
</evidence>
<dbReference type="InterPro" id="IPR019587">
    <property type="entry name" value="Polyketide_cyclase/dehydratase"/>
</dbReference>
<dbReference type="Pfam" id="PF10604">
    <property type="entry name" value="Polyketide_cyc2"/>
    <property type="match status" value="1"/>
</dbReference>
<accession>A0ABU1YPI6</accession>
<name>A0ABU1YPI6_ROSSA</name>
<keyword evidence="2" id="KW-1185">Reference proteome</keyword>
<dbReference type="RefSeq" id="WP_310267055.1">
    <property type="nucleotide sequence ID" value="NZ_JAVDXU010000002.1"/>
</dbReference>
<comment type="caution">
    <text evidence="1">The sequence shown here is derived from an EMBL/GenBank/DDBJ whole genome shotgun (WGS) entry which is preliminary data.</text>
</comment>
<dbReference type="Proteomes" id="UP001180453">
    <property type="component" value="Unassembled WGS sequence"/>
</dbReference>
<dbReference type="Gene3D" id="3.30.530.20">
    <property type="match status" value="1"/>
</dbReference>
<sequence length="134" mass="14669">MPREIKVVSTTVAAPAQQVYEFASRRENLHLWASGLASADVEQDGDHWVVTGSPMGRIEIRMAPRNGFGVLDHDVTTPDGVTTHNALRVTPVDEGCALTFVVLRMAGASDEDFERDAAHVLKDLRALKALMERS</sequence>
<organism evidence="1 2">
    <name type="scientific">Roseateles saccharophilus</name>
    <name type="common">Pseudomonas saccharophila</name>
    <dbReference type="NCBI Taxonomy" id="304"/>
    <lineage>
        <taxon>Bacteria</taxon>
        <taxon>Pseudomonadati</taxon>
        <taxon>Pseudomonadota</taxon>
        <taxon>Betaproteobacteria</taxon>
        <taxon>Burkholderiales</taxon>
        <taxon>Sphaerotilaceae</taxon>
        <taxon>Roseateles</taxon>
    </lineage>
</organism>
<protein>
    <submittedName>
        <fullName evidence="1">Uncharacterized protein YndB with AHSA1/START domain</fullName>
    </submittedName>
</protein>
<dbReference type="EMBL" id="JAVDXU010000002">
    <property type="protein sequence ID" value="MDR7270782.1"/>
    <property type="molecule type" value="Genomic_DNA"/>
</dbReference>
<dbReference type="SUPFAM" id="SSF55961">
    <property type="entry name" value="Bet v1-like"/>
    <property type="match status" value="1"/>
</dbReference>
<proteinExistence type="predicted"/>
<dbReference type="InterPro" id="IPR023393">
    <property type="entry name" value="START-like_dom_sf"/>
</dbReference>
<evidence type="ECO:0000313" key="2">
    <source>
        <dbReference type="Proteomes" id="UP001180453"/>
    </source>
</evidence>
<gene>
    <name evidence="1" type="ORF">J2X20_003440</name>
</gene>
<reference evidence="1 2" key="1">
    <citation type="submission" date="2023-07" db="EMBL/GenBank/DDBJ databases">
        <title>Sorghum-associated microbial communities from plants grown in Nebraska, USA.</title>
        <authorList>
            <person name="Schachtman D."/>
        </authorList>
    </citation>
    <scope>NUCLEOTIDE SEQUENCE [LARGE SCALE GENOMIC DNA]</scope>
    <source>
        <strain evidence="1 2">BE314</strain>
    </source>
</reference>